<dbReference type="AlphaFoldDB" id="A0A940DIJ8"/>
<feature type="chain" id="PRO_5037198963" evidence="1">
    <location>
        <begin position="24"/>
        <end position="529"/>
    </location>
</feature>
<comment type="caution">
    <text evidence="2">The sequence shown here is derived from an EMBL/GenBank/DDBJ whole genome shotgun (WGS) entry which is preliminary data.</text>
</comment>
<proteinExistence type="predicted"/>
<organism evidence="2 3">
    <name type="scientific">Candidatus Aphodosoma intestinipullorum</name>
    <dbReference type="NCBI Taxonomy" id="2840674"/>
    <lineage>
        <taxon>Bacteria</taxon>
        <taxon>Pseudomonadati</taxon>
        <taxon>Bacteroidota</taxon>
        <taxon>Bacteroidia</taxon>
        <taxon>Bacteroidales</taxon>
        <taxon>Candidatus Aphodosoma</taxon>
    </lineage>
</organism>
<evidence type="ECO:0000313" key="3">
    <source>
        <dbReference type="Proteomes" id="UP000712007"/>
    </source>
</evidence>
<dbReference type="Pfam" id="PF01663">
    <property type="entry name" value="Phosphodiest"/>
    <property type="match status" value="1"/>
</dbReference>
<dbReference type="InterPro" id="IPR002591">
    <property type="entry name" value="Phosphodiest/P_Trfase"/>
</dbReference>
<dbReference type="Gene3D" id="3.30.1360.150">
    <property type="match status" value="1"/>
</dbReference>
<name>A0A940DIJ8_9BACT</name>
<protein>
    <submittedName>
        <fullName evidence="2">Alkaline phosphatase family protein</fullName>
    </submittedName>
</protein>
<dbReference type="CDD" id="cd16016">
    <property type="entry name" value="AP-SPAP"/>
    <property type="match status" value="1"/>
</dbReference>
<dbReference type="Gene3D" id="3.40.720.10">
    <property type="entry name" value="Alkaline Phosphatase, subunit A"/>
    <property type="match status" value="1"/>
</dbReference>
<sequence>MKRTLLTAILLTALLHVSTDLHGVITSRPRLAVIITVDGLQGGCLSAFMPKFGTGGFRRIITGGAYNPNGKCAYIPSGKCSDYASLSAGTVPAYHGMVADRFFSTLDEEVISALDDARYESINSALTLSPRNLQTTTIADELKLADPRSRVYSIGLDPESAILMGGHLADCALWIDNGTALVATSKYYDDGLPDWAAKINTDNTVGLQMARFWSPDIDMSSYMFPARTVPSFTGARPIFYQMDATATVEEQVRSFKRTPNVNAVIKALAIRALRDEALGSDNSPDLLCVEFNARHANEGYGLCAETEDMYLSLDRTIGELLDAIDISVGLDNVVIVLTGNHIEQSSPQRLASSRINSGTFNASRTMALLNSYLMALYGQGRWVSGYYARNIHLNRRLIEDSGIDFDEIQSAAARLMLEFTGVHTAYTESRIQYVSGSDNDMATKLRNGHFKNRSGDVVFTLMPGWFEVDSEGNNIGVTSRFQSNVPIAVMGYEIPAGRTSMWYEDIVPTLCRILEIPAPNGTTGDAVEF</sequence>
<keyword evidence="1" id="KW-0732">Signal</keyword>
<evidence type="ECO:0000313" key="2">
    <source>
        <dbReference type="EMBL" id="MBO8439564.1"/>
    </source>
</evidence>
<dbReference type="InterPro" id="IPR026263">
    <property type="entry name" value="Alkaline_phosphatase_prok"/>
</dbReference>
<feature type="signal peptide" evidence="1">
    <location>
        <begin position="1"/>
        <end position="23"/>
    </location>
</feature>
<dbReference type="InterPro" id="IPR017850">
    <property type="entry name" value="Alkaline_phosphatase_core_sf"/>
</dbReference>
<evidence type="ECO:0000256" key="1">
    <source>
        <dbReference type="SAM" id="SignalP"/>
    </source>
</evidence>
<reference evidence="2" key="2">
    <citation type="journal article" date="2021" name="PeerJ">
        <title>Extensive microbial diversity within the chicken gut microbiome revealed by metagenomics and culture.</title>
        <authorList>
            <person name="Gilroy R."/>
            <person name="Ravi A."/>
            <person name="Getino M."/>
            <person name="Pursley I."/>
            <person name="Horton D.L."/>
            <person name="Alikhan N.F."/>
            <person name="Baker D."/>
            <person name="Gharbi K."/>
            <person name="Hall N."/>
            <person name="Watson M."/>
            <person name="Adriaenssens E.M."/>
            <person name="Foster-Nyarko E."/>
            <person name="Jarju S."/>
            <person name="Secka A."/>
            <person name="Antonio M."/>
            <person name="Oren A."/>
            <person name="Chaudhuri R.R."/>
            <person name="La Ragione R."/>
            <person name="Hildebrand F."/>
            <person name="Pallen M.J."/>
        </authorList>
    </citation>
    <scope>NUCLEOTIDE SEQUENCE</scope>
    <source>
        <strain evidence="2">3924</strain>
    </source>
</reference>
<dbReference type="Proteomes" id="UP000712007">
    <property type="component" value="Unassembled WGS sequence"/>
</dbReference>
<dbReference type="GO" id="GO:0004035">
    <property type="term" value="F:alkaline phosphatase activity"/>
    <property type="evidence" value="ECO:0007669"/>
    <property type="project" value="InterPro"/>
</dbReference>
<reference evidence="2" key="1">
    <citation type="submission" date="2020-10" db="EMBL/GenBank/DDBJ databases">
        <authorList>
            <person name="Gilroy R."/>
        </authorList>
    </citation>
    <scope>NUCLEOTIDE SEQUENCE</scope>
    <source>
        <strain evidence="2">3924</strain>
    </source>
</reference>
<dbReference type="SUPFAM" id="SSF53649">
    <property type="entry name" value="Alkaline phosphatase-like"/>
    <property type="match status" value="1"/>
</dbReference>
<dbReference type="PIRSF" id="PIRSF031924">
    <property type="entry name" value="Pi-irrepressible_AP"/>
    <property type="match status" value="1"/>
</dbReference>
<accession>A0A940DIJ8</accession>
<dbReference type="EMBL" id="JADIMV010000049">
    <property type="protein sequence ID" value="MBO8439564.1"/>
    <property type="molecule type" value="Genomic_DNA"/>
</dbReference>
<gene>
    <name evidence="2" type="ORF">IAC51_02830</name>
</gene>